<reference evidence="1" key="1">
    <citation type="journal article" date="2014" name="Int. J. Syst. Evol. Microbiol.">
        <title>Complete genome sequence of Corynebacterium casei LMG S-19264T (=DSM 44701T), isolated from a smear-ripened cheese.</title>
        <authorList>
            <consortium name="US DOE Joint Genome Institute (JGI-PGF)"/>
            <person name="Walter F."/>
            <person name="Albersmeier A."/>
            <person name="Kalinowski J."/>
            <person name="Ruckert C."/>
        </authorList>
    </citation>
    <scope>NUCLEOTIDE SEQUENCE</scope>
    <source>
        <strain evidence="1">CGMCC 1.15034</strain>
    </source>
</reference>
<dbReference type="AlphaFoldDB" id="A0AA88BBE3"/>
<protein>
    <submittedName>
        <fullName evidence="1">Uncharacterized protein</fullName>
    </submittedName>
</protein>
<dbReference type="EMBL" id="BMHC01000020">
    <property type="protein sequence ID" value="GGI31275.1"/>
    <property type="molecule type" value="Genomic_DNA"/>
</dbReference>
<reference evidence="1" key="2">
    <citation type="submission" date="2022-12" db="EMBL/GenBank/DDBJ databases">
        <authorList>
            <person name="Sun Q."/>
            <person name="Zhou Y."/>
        </authorList>
    </citation>
    <scope>NUCLEOTIDE SEQUENCE</scope>
    <source>
        <strain evidence="1">CGMCC 1.15034</strain>
    </source>
</reference>
<comment type="caution">
    <text evidence="1">The sequence shown here is derived from an EMBL/GenBank/DDBJ whole genome shotgun (WGS) entry which is preliminary data.</text>
</comment>
<evidence type="ECO:0000313" key="2">
    <source>
        <dbReference type="Proteomes" id="UP000625079"/>
    </source>
</evidence>
<name>A0AA88BBE3_9BRAD</name>
<gene>
    <name evidence="1" type="ORF">GCM10010987_63610</name>
</gene>
<organism evidence="1 2">
    <name type="scientific">Bradyrhizobium guangdongense</name>
    <dbReference type="NCBI Taxonomy" id="1325090"/>
    <lineage>
        <taxon>Bacteria</taxon>
        <taxon>Pseudomonadati</taxon>
        <taxon>Pseudomonadota</taxon>
        <taxon>Alphaproteobacteria</taxon>
        <taxon>Hyphomicrobiales</taxon>
        <taxon>Nitrobacteraceae</taxon>
        <taxon>Bradyrhizobium</taxon>
    </lineage>
</organism>
<dbReference type="Proteomes" id="UP000625079">
    <property type="component" value="Unassembled WGS sequence"/>
</dbReference>
<sequence length="87" mass="9892">MKYSAIGGAPTNQRAECYEIDVKAARKLANLRGYRRYPHSHAVVNKLELVTLSDISDMKNGLTKRTKNALSDRKKLFIRSNDRVEKA</sequence>
<evidence type="ECO:0000313" key="1">
    <source>
        <dbReference type="EMBL" id="GGI31275.1"/>
    </source>
</evidence>
<proteinExistence type="predicted"/>
<accession>A0AA88BBE3</accession>